<dbReference type="GO" id="GO:0072330">
    <property type="term" value="P:monocarboxylic acid biosynthetic process"/>
    <property type="evidence" value="ECO:0007669"/>
    <property type="project" value="UniProtKB-ARBA"/>
</dbReference>
<dbReference type="EMBL" id="CAJVPA010000206">
    <property type="protein sequence ID" value="CAG8401552.1"/>
    <property type="molecule type" value="Genomic_DNA"/>
</dbReference>
<organism evidence="1 2">
    <name type="scientific">Penicillium salamii</name>
    <dbReference type="NCBI Taxonomy" id="1612424"/>
    <lineage>
        <taxon>Eukaryota</taxon>
        <taxon>Fungi</taxon>
        <taxon>Dikarya</taxon>
        <taxon>Ascomycota</taxon>
        <taxon>Pezizomycotina</taxon>
        <taxon>Eurotiomycetes</taxon>
        <taxon>Eurotiomycetidae</taxon>
        <taxon>Eurotiales</taxon>
        <taxon>Aspergillaceae</taxon>
        <taxon>Penicillium</taxon>
    </lineage>
</organism>
<evidence type="ECO:0000313" key="1">
    <source>
        <dbReference type="EMBL" id="CAG8401552.1"/>
    </source>
</evidence>
<dbReference type="GO" id="GO:0017000">
    <property type="term" value="P:antibiotic biosynthetic process"/>
    <property type="evidence" value="ECO:0007669"/>
    <property type="project" value="UniProtKB-ARBA"/>
</dbReference>
<gene>
    <name evidence="1" type="ORF">PSALAMII_LOCUS8169</name>
</gene>
<protein>
    <submittedName>
        <fullName evidence="1">Uncharacterized protein</fullName>
    </submittedName>
</protein>
<name>A0A9W4JLP8_9EURO</name>
<dbReference type="Gene3D" id="3.40.50.1820">
    <property type="entry name" value="alpha/beta hydrolase"/>
    <property type="match status" value="1"/>
</dbReference>
<dbReference type="SUPFAM" id="SSF53474">
    <property type="entry name" value="alpha/beta-Hydrolases"/>
    <property type="match status" value="1"/>
</dbReference>
<evidence type="ECO:0000313" key="2">
    <source>
        <dbReference type="Proteomes" id="UP001152646"/>
    </source>
</evidence>
<sequence length="374" mass="41881">MPLFDGEQLDTIGRHPVLHKYSPANDAFKPLIAFIPGMAHNARISYGGHQNSRNEDFLSYWFNHHGYGFLGISYPIDAEQPIMPATSPDFTIPEWGQQAAAIINKVITEHNLARKVVILAWSMAGKILHPVTVQTRRLGIEVELFVSLAATPALPGIQPVVSKGDLVKTPAGYATKPELETRFLEQLYEQIYLNRDEYGWIAPMFHADTYKRDYLGATPIGLTASGLHYDSDTSDFVEDDQLQFLKDGQAHDFQNLPWMAAIYPTSHLDFRHALTDKATWGYLMVQRATSKLISDGISNVCHNGGHLELEFSELQKAILRIPDLMTMDIHGTHFFFVGAEGARKTVESVVKLLDNLASIDKNINHKLTLLQGSR</sequence>
<reference evidence="1" key="1">
    <citation type="submission" date="2021-07" db="EMBL/GenBank/DDBJ databases">
        <authorList>
            <person name="Branca A.L. A."/>
        </authorList>
    </citation>
    <scope>NUCLEOTIDE SEQUENCE</scope>
</reference>
<proteinExistence type="predicted"/>
<dbReference type="InterPro" id="IPR029058">
    <property type="entry name" value="AB_hydrolase_fold"/>
</dbReference>
<accession>A0A9W4JLP8</accession>
<dbReference type="Proteomes" id="UP001152646">
    <property type="component" value="Unassembled WGS sequence"/>
</dbReference>
<dbReference type="OrthoDB" id="2891848at2759"/>
<comment type="caution">
    <text evidence="1">The sequence shown here is derived from an EMBL/GenBank/DDBJ whole genome shotgun (WGS) entry which is preliminary data.</text>
</comment>
<dbReference type="AlphaFoldDB" id="A0A9W4JLP8"/>